<feature type="region of interest" description="Disordered" evidence="1">
    <location>
        <begin position="164"/>
        <end position="188"/>
    </location>
</feature>
<evidence type="ECO:0000313" key="2">
    <source>
        <dbReference type="EMBL" id="KAG7390894.1"/>
    </source>
</evidence>
<dbReference type="EMBL" id="JAGDFM010000026">
    <property type="protein sequence ID" value="KAG7390894.1"/>
    <property type="molecule type" value="Genomic_DNA"/>
</dbReference>
<proteinExistence type="predicted"/>
<sequence length="188" mass="21362">MGIEWKIPDECITVPQRKLDKLRSVLTETLGKTFLSTKRPDSVIGVILHVISFIPTTKPFIQCVTVVQNLCRRLQSSDVPMMEFLRKDLEWWNALIFQTDFAGMPMNLFNHTKVFDEAWLFIVAKGTICITNMKLQDRLILKQHGQARDGNELAHALANVTDTWEPSRAPGATSSSTASDRSQNWSTR</sequence>
<feature type="compositionally biased region" description="Polar residues" evidence="1">
    <location>
        <begin position="172"/>
        <end position="188"/>
    </location>
</feature>
<name>A0A8T1WEX9_9STRA</name>
<gene>
    <name evidence="2" type="ORF">PHYPSEUDO_006378</name>
</gene>
<dbReference type="AlphaFoldDB" id="A0A8T1WEX9"/>
<organism evidence="2 3">
    <name type="scientific">Phytophthora pseudosyringae</name>
    <dbReference type="NCBI Taxonomy" id="221518"/>
    <lineage>
        <taxon>Eukaryota</taxon>
        <taxon>Sar</taxon>
        <taxon>Stramenopiles</taxon>
        <taxon>Oomycota</taxon>
        <taxon>Peronosporomycetes</taxon>
        <taxon>Peronosporales</taxon>
        <taxon>Peronosporaceae</taxon>
        <taxon>Phytophthora</taxon>
    </lineage>
</organism>
<evidence type="ECO:0000256" key="1">
    <source>
        <dbReference type="SAM" id="MobiDB-lite"/>
    </source>
</evidence>
<protein>
    <submittedName>
        <fullName evidence="2">Uncharacterized protein</fullName>
    </submittedName>
</protein>
<accession>A0A8T1WEX9</accession>
<reference evidence="2" key="1">
    <citation type="submission" date="2021-02" db="EMBL/GenBank/DDBJ databases">
        <authorList>
            <person name="Palmer J.M."/>
        </authorList>
    </citation>
    <scope>NUCLEOTIDE SEQUENCE</scope>
    <source>
        <strain evidence="2">SCRP734</strain>
    </source>
</reference>
<dbReference type="OrthoDB" id="120624at2759"/>
<evidence type="ECO:0000313" key="3">
    <source>
        <dbReference type="Proteomes" id="UP000694044"/>
    </source>
</evidence>
<dbReference type="Proteomes" id="UP000694044">
    <property type="component" value="Unassembled WGS sequence"/>
</dbReference>
<comment type="caution">
    <text evidence="2">The sequence shown here is derived from an EMBL/GenBank/DDBJ whole genome shotgun (WGS) entry which is preliminary data.</text>
</comment>
<keyword evidence="3" id="KW-1185">Reference proteome</keyword>